<evidence type="ECO:0000313" key="2">
    <source>
        <dbReference type="Proteomes" id="UP001195769"/>
    </source>
</evidence>
<sequence length="245" mass="28112">MGWINDSRDDVPPRSSGWADLVLVTASTETRDRHKKAFSTIARDLADHHPEMRRALAHAVKNQIALKTTPDIIQQCHAEAFRVTRGARRDRYRRTGRKWVARQWRHVVTFFAFFPSPPARFATFRIQVVERDICTYVSEKLEGLRIFGSKELTALAQKDDGLFEWARLACKYIEAPPLGSSSVQFFNVIVSRDGVERGHLILKQIIPKDRYRPQVSANTVSDVSFRNGTNSWHTSYDDHTFVLDG</sequence>
<comment type="caution">
    <text evidence="1">The sequence shown here is derived from an EMBL/GenBank/DDBJ whole genome shotgun (WGS) entry which is preliminary data.</text>
</comment>
<gene>
    <name evidence="1" type="ORF">F5891DRAFT_1181864</name>
</gene>
<dbReference type="RefSeq" id="XP_041232030.1">
    <property type="nucleotide sequence ID" value="XM_041366074.1"/>
</dbReference>
<keyword evidence="2" id="KW-1185">Reference proteome</keyword>
<reference evidence="1" key="1">
    <citation type="journal article" date="2020" name="New Phytol.">
        <title>Comparative genomics reveals dynamic genome evolution in host specialist ectomycorrhizal fungi.</title>
        <authorList>
            <person name="Lofgren L.A."/>
            <person name="Nguyen N.H."/>
            <person name="Vilgalys R."/>
            <person name="Ruytinx J."/>
            <person name="Liao H.L."/>
            <person name="Branco S."/>
            <person name="Kuo A."/>
            <person name="LaButti K."/>
            <person name="Lipzen A."/>
            <person name="Andreopoulos W."/>
            <person name="Pangilinan J."/>
            <person name="Riley R."/>
            <person name="Hundley H."/>
            <person name="Na H."/>
            <person name="Barry K."/>
            <person name="Grigoriev I.V."/>
            <person name="Stajich J.E."/>
            <person name="Kennedy P.G."/>
        </authorList>
    </citation>
    <scope>NUCLEOTIDE SEQUENCE</scope>
    <source>
        <strain evidence="1">FC203</strain>
    </source>
</reference>
<dbReference type="EMBL" id="JABBWK010000004">
    <property type="protein sequence ID" value="KAG1906455.1"/>
    <property type="molecule type" value="Genomic_DNA"/>
</dbReference>
<dbReference type="GeneID" id="64660372"/>
<dbReference type="Proteomes" id="UP001195769">
    <property type="component" value="Unassembled WGS sequence"/>
</dbReference>
<organism evidence="1 2">
    <name type="scientific">Suillus fuscotomentosus</name>
    <dbReference type="NCBI Taxonomy" id="1912939"/>
    <lineage>
        <taxon>Eukaryota</taxon>
        <taxon>Fungi</taxon>
        <taxon>Dikarya</taxon>
        <taxon>Basidiomycota</taxon>
        <taxon>Agaricomycotina</taxon>
        <taxon>Agaricomycetes</taxon>
        <taxon>Agaricomycetidae</taxon>
        <taxon>Boletales</taxon>
        <taxon>Suillineae</taxon>
        <taxon>Suillaceae</taxon>
        <taxon>Suillus</taxon>
    </lineage>
</organism>
<dbReference type="AlphaFoldDB" id="A0AAD4EHX1"/>
<name>A0AAD4EHX1_9AGAM</name>
<accession>A0AAD4EHX1</accession>
<evidence type="ECO:0000313" key="1">
    <source>
        <dbReference type="EMBL" id="KAG1906455.1"/>
    </source>
</evidence>
<protein>
    <submittedName>
        <fullName evidence="1">Uncharacterized protein</fullName>
    </submittedName>
</protein>
<proteinExistence type="predicted"/>